<evidence type="ECO:0000313" key="2">
    <source>
        <dbReference type="Proteomes" id="UP000285456"/>
    </source>
</evidence>
<dbReference type="Gene3D" id="3.40.50.1000">
    <property type="entry name" value="HAD superfamily/HAD-like"/>
    <property type="match status" value="1"/>
</dbReference>
<dbReference type="GO" id="GO:0016787">
    <property type="term" value="F:hydrolase activity"/>
    <property type="evidence" value="ECO:0007669"/>
    <property type="project" value="UniProtKB-KW"/>
</dbReference>
<dbReference type="InterPro" id="IPR041492">
    <property type="entry name" value="HAD_2"/>
</dbReference>
<dbReference type="InterPro" id="IPR023198">
    <property type="entry name" value="PGP-like_dom2"/>
</dbReference>
<dbReference type="CDD" id="cd16423">
    <property type="entry name" value="HAD_BPGM-like"/>
    <property type="match status" value="1"/>
</dbReference>
<dbReference type="NCBIfam" id="TIGR01509">
    <property type="entry name" value="HAD-SF-IA-v3"/>
    <property type="match status" value="1"/>
</dbReference>
<dbReference type="SFLD" id="SFLDS00003">
    <property type="entry name" value="Haloacid_Dehalogenase"/>
    <property type="match status" value="1"/>
</dbReference>
<dbReference type="RefSeq" id="WP_095313092.1">
    <property type="nucleotide sequence ID" value="NZ_JBHTNL010000003.1"/>
</dbReference>
<evidence type="ECO:0000313" key="1">
    <source>
        <dbReference type="EMBL" id="RHW30022.1"/>
    </source>
</evidence>
<dbReference type="InterPro" id="IPR006439">
    <property type="entry name" value="HAD-SF_hydro_IA"/>
</dbReference>
<dbReference type="AlphaFoldDB" id="A0A417YBE2"/>
<dbReference type="Pfam" id="PF13419">
    <property type="entry name" value="HAD_2"/>
    <property type="match status" value="1"/>
</dbReference>
<proteinExistence type="predicted"/>
<protein>
    <submittedName>
        <fullName evidence="1">HAD family hydrolase</fullName>
    </submittedName>
</protein>
<dbReference type="Proteomes" id="UP000285456">
    <property type="component" value="Unassembled WGS sequence"/>
</dbReference>
<dbReference type="PANTHER" id="PTHR18901">
    <property type="entry name" value="2-DEOXYGLUCOSE-6-PHOSPHATE PHOSPHATASE 2"/>
    <property type="match status" value="1"/>
</dbReference>
<name>A0A417YBE2_9BACI</name>
<dbReference type="Gene3D" id="1.10.150.240">
    <property type="entry name" value="Putative phosphatase, domain 2"/>
    <property type="match status" value="1"/>
</dbReference>
<dbReference type="EMBL" id="QWEH01000017">
    <property type="protein sequence ID" value="RHW30022.1"/>
    <property type="molecule type" value="Genomic_DNA"/>
</dbReference>
<organism evidence="1 2">
    <name type="scientific">Oceanobacillus profundus</name>
    <dbReference type="NCBI Taxonomy" id="372463"/>
    <lineage>
        <taxon>Bacteria</taxon>
        <taxon>Bacillati</taxon>
        <taxon>Bacillota</taxon>
        <taxon>Bacilli</taxon>
        <taxon>Bacillales</taxon>
        <taxon>Bacillaceae</taxon>
        <taxon>Oceanobacillus</taxon>
    </lineage>
</organism>
<accession>A0A417YBE2</accession>
<dbReference type="SUPFAM" id="SSF56784">
    <property type="entry name" value="HAD-like"/>
    <property type="match status" value="1"/>
</dbReference>
<dbReference type="SFLD" id="SFLDG01129">
    <property type="entry name" value="C1.5:_HAD__Beta-PGM__Phosphata"/>
    <property type="match status" value="1"/>
</dbReference>
<sequence length="218" mass="24413">MIKAVIFDFDGLILDTETAWFHSYKEVLHDQFKFDLPLEVFVKCVGSNDTALFTYLEKEIGDQLDPNAIREHAGVLHAQLVKEAKAREGVEAYLADAHEAGLTIALATSSTKKWVTTHLTKLDLISYFDYLITQDMVEHVKPAPDLFLKTLEVLDIEPDEAIIFEDSLNGLIAALEAKVPTVIIPNPVTESLPFENFHLKLNSMADMTLQEIIGSLNK</sequence>
<dbReference type="InterPro" id="IPR036412">
    <property type="entry name" value="HAD-like_sf"/>
</dbReference>
<reference evidence="1 2" key="1">
    <citation type="journal article" date="2007" name="Int. J. Syst. Evol. Microbiol.">
        <title>Oceanobacillus profundus sp. nov., isolated from a deep-sea sediment core.</title>
        <authorList>
            <person name="Kim Y.G."/>
            <person name="Choi D.H."/>
            <person name="Hyun S."/>
            <person name="Cho B.C."/>
        </authorList>
    </citation>
    <scope>NUCLEOTIDE SEQUENCE [LARGE SCALE GENOMIC DNA]</scope>
    <source>
        <strain evidence="1 2">DSM 18246</strain>
    </source>
</reference>
<keyword evidence="1" id="KW-0378">Hydrolase</keyword>
<dbReference type="OrthoDB" id="9797743at2"/>
<keyword evidence="2" id="KW-1185">Reference proteome</keyword>
<gene>
    <name evidence="1" type="ORF">D1B32_19430</name>
</gene>
<dbReference type="InterPro" id="IPR023214">
    <property type="entry name" value="HAD_sf"/>
</dbReference>
<comment type="caution">
    <text evidence="1">The sequence shown here is derived from an EMBL/GenBank/DDBJ whole genome shotgun (WGS) entry which is preliminary data.</text>
</comment>
<dbReference type="PANTHER" id="PTHR18901:SF38">
    <property type="entry name" value="PSEUDOURIDINE-5'-PHOSPHATASE"/>
    <property type="match status" value="1"/>
</dbReference>